<dbReference type="GO" id="GO:0003676">
    <property type="term" value="F:nucleic acid binding"/>
    <property type="evidence" value="ECO:0007669"/>
    <property type="project" value="InterPro"/>
</dbReference>
<feature type="compositionally biased region" description="Basic residues" evidence="1">
    <location>
        <begin position="108"/>
        <end position="132"/>
    </location>
</feature>
<dbReference type="SMART" id="SM00443">
    <property type="entry name" value="G_patch"/>
    <property type="match status" value="1"/>
</dbReference>
<accession>A0AAD2FX01</accession>
<feature type="domain" description="G-patch" evidence="2">
    <location>
        <begin position="37"/>
        <end position="84"/>
    </location>
</feature>
<protein>
    <recommendedName>
        <fullName evidence="2">G-patch domain-containing protein</fullName>
    </recommendedName>
</protein>
<dbReference type="GO" id="GO:0005730">
    <property type="term" value="C:nucleolus"/>
    <property type="evidence" value="ECO:0007669"/>
    <property type="project" value="TreeGrafter"/>
</dbReference>
<gene>
    <name evidence="3" type="ORF">CYCCA115_LOCUS15602</name>
</gene>
<comment type="caution">
    <text evidence="3">The sequence shown here is derived from an EMBL/GenBank/DDBJ whole genome shotgun (WGS) entry which is preliminary data.</text>
</comment>
<feature type="region of interest" description="Disordered" evidence="1">
    <location>
        <begin position="51"/>
        <end position="81"/>
    </location>
</feature>
<sequence length="240" mass="27155">MTKESIASRSSFLDIAGSKLRSRLTSQVNESASEGVTSKFARRHLEKLGWTEGTGLGKRRSGITTHIKVQKRADEQGGLGKSVVDENLKIGSEWWKSSTGDVLAKLASNKKKKSKKKDKKDKKKEKKGKEKKKIFTDEELFQATGGARFGMRQGARQEGKWTRTEKSKTLRSQEEAAKQQVEWDGKAAPKVILKADSDGKKKKRKRSRDEDEVESSSVQDNSTEEQRKRKRKKKDKKKES</sequence>
<organism evidence="3 4">
    <name type="scientific">Cylindrotheca closterium</name>
    <dbReference type="NCBI Taxonomy" id="2856"/>
    <lineage>
        <taxon>Eukaryota</taxon>
        <taxon>Sar</taxon>
        <taxon>Stramenopiles</taxon>
        <taxon>Ochrophyta</taxon>
        <taxon>Bacillariophyta</taxon>
        <taxon>Bacillariophyceae</taxon>
        <taxon>Bacillariophycidae</taxon>
        <taxon>Bacillariales</taxon>
        <taxon>Bacillariaceae</taxon>
        <taxon>Cylindrotheca</taxon>
    </lineage>
</organism>
<dbReference type="Proteomes" id="UP001295423">
    <property type="component" value="Unassembled WGS sequence"/>
</dbReference>
<dbReference type="Pfam" id="PF01585">
    <property type="entry name" value="G-patch"/>
    <property type="match status" value="1"/>
</dbReference>
<feature type="compositionally biased region" description="Basic residues" evidence="1">
    <location>
        <begin position="228"/>
        <end position="240"/>
    </location>
</feature>
<evidence type="ECO:0000313" key="3">
    <source>
        <dbReference type="EMBL" id="CAJ1955137.1"/>
    </source>
</evidence>
<dbReference type="AlphaFoldDB" id="A0AAD2FX01"/>
<dbReference type="InterPro" id="IPR000467">
    <property type="entry name" value="G_patch_dom"/>
</dbReference>
<dbReference type="InterPro" id="IPR050656">
    <property type="entry name" value="PINX1"/>
</dbReference>
<feature type="compositionally biased region" description="Basic and acidic residues" evidence="1">
    <location>
        <begin position="155"/>
        <end position="199"/>
    </location>
</feature>
<name>A0AAD2FX01_9STRA</name>
<evidence type="ECO:0000313" key="4">
    <source>
        <dbReference type="Proteomes" id="UP001295423"/>
    </source>
</evidence>
<evidence type="ECO:0000256" key="1">
    <source>
        <dbReference type="SAM" id="MobiDB-lite"/>
    </source>
</evidence>
<reference evidence="3" key="1">
    <citation type="submission" date="2023-08" db="EMBL/GenBank/DDBJ databases">
        <authorList>
            <person name="Audoor S."/>
            <person name="Bilcke G."/>
        </authorList>
    </citation>
    <scope>NUCLEOTIDE SEQUENCE</scope>
</reference>
<dbReference type="EMBL" id="CAKOGP040001881">
    <property type="protein sequence ID" value="CAJ1955137.1"/>
    <property type="molecule type" value="Genomic_DNA"/>
</dbReference>
<dbReference type="PANTHER" id="PTHR23149">
    <property type="entry name" value="G PATCH DOMAIN CONTAINING PROTEIN"/>
    <property type="match status" value="1"/>
</dbReference>
<proteinExistence type="predicted"/>
<dbReference type="PROSITE" id="PS50174">
    <property type="entry name" value="G_PATCH"/>
    <property type="match status" value="1"/>
</dbReference>
<keyword evidence="4" id="KW-1185">Reference proteome</keyword>
<feature type="region of interest" description="Disordered" evidence="1">
    <location>
        <begin position="106"/>
        <end position="240"/>
    </location>
</feature>
<dbReference type="PANTHER" id="PTHR23149:SF9">
    <property type="entry name" value="G PATCH DOMAIN-CONTAINING PROTEIN 4"/>
    <property type="match status" value="1"/>
</dbReference>
<evidence type="ECO:0000259" key="2">
    <source>
        <dbReference type="PROSITE" id="PS50174"/>
    </source>
</evidence>